<evidence type="ECO:0000256" key="2">
    <source>
        <dbReference type="ARBA" id="ARBA00022448"/>
    </source>
</evidence>
<dbReference type="PANTHER" id="PTHR10283:SF82">
    <property type="entry name" value="SOLUTE CARRIER FAMILY 13 MEMBER 2"/>
    <property type="match status" value="1"/>
</dbReference>
<keyword evidence="5 6" id="KW-0472">Membrane</keyword>
<keyword evidence="2" id="KW-0813">Transport</keyword>
<dbReference type="InterPro" id="IPR031312">
    <property type="entry name" value="Na/sul_symport_CS"/>
</dbReference>
<accession>A0A9X4P0F7</accession>
<dbReference type="Proteomes" id="UP001152876">
    <property type="component" value="Unassembled WGS sequence"/>
</dbReference>
<evidence type="ECO:0000259" key="7">
    <source>
        <dbReference type="Pfam" id="PF03600"/>
    </source>
</evidence>
<feature type="transmembrane region" description="Helical" evidence="6">
    <location>
        <begin position="78"/>
        <end position="100"/>
    </location>
</feature>
<organism evidence="8 9">
    <name type="scientific">Hydrogenophaga taeniospiralis CCUG 15921</name>
    <dbReference type="NCBI Taxonomy" id="1281780"/>
    <lineage>
        <taxon>Bacteria</taxon>
        <taxon>Pseudomonadati</taxon>
        <taxon>Pseudomonadota</taxon>
        <taxon>Betaproteobacteria</taxon>
        <taxon>Burkholderiales</taxon>
        <taxon>Comamonadaceae</taxon>
        <taxon>Hydrogenophaga</taxon>
    </lineage>
</organism>
<dbReference type="RefSeq" id="WP_068169534.1">
    <property type="nucleotide sequence ID" value="NZ_AOGK01000001.1"/>
</dbReference>
<feature type="transmembrane region" description="Helical" evidence="6">
    <location>
        <begin position="366"/>
        <end position="384"/>
    </location>
</feature>
<dbReference type="CDD" id="cd01115">
    <property type="entry name" value="SLC13_permease"/>
    <property type="match status" value="1"/>
</dbReference>
<evidence type="ECO:0000313" key="9">
    <source>
        <dbReference type="Proteomes" id="UP001152876"/>
    </source>
</evidence>
<feature type="transmembrane region" description="Helical" evidence="6">
    <location>
        <begin position="279"/>
        <end position="297"/>
    </location>
</feature>
<dbReference type="PANTHER" id="PTHR10283">
    <property type="entry name" value="SOLUTE CARRIER FAMILY 13 MEMBER"/>
    <property type="match status" value="1"/>
</dbReference>
<keyword evidence="4 6" id="KW-1133">Transmembrane helix</keyword>
<protein>
    <submittedName>
        <fullName evidence="8">Di-and tricarboxylate transporter</fullName>
    </submittedName>
</protein>
<dbReference type="InterPro" id="IPR001898">
    <property type="entry name" value="SLC13A/DASS"/>
</dbReference>
<feature type="transmembrane region" description="Helical" evidence="6">
    <location>
        <begin position="249"/>
        <end position="267"/>
    </location>
</feature>
<feature type="transmembrane region" description="Helical" evidence="6">
    <location>
        <begin position="390"/>
        <end position="415"/>
    </location>
</feature>
<dbReference type="NCBIfam" id="TIGR00785">
    <property type="entry name" value="dass"/>
    <property type="match status" value="1"/>
</dbReference>
<keyword evidence="3 6" id="KW-0812">Transmembrane</keyword>
<dbReference type="GO" id="GO:0005886">
    <property type="term" value="C:plasma membrane"/>
    <property type="evidence" value="ECO:0007669"/>
    <property type="project" value="TreeGrafter"/>
</dbReference>
<dbReference type="AlphaFoldDB" id="A0A9X4P0F7"/>
<comment type="subcellular location">
    <subcellularLocation>
        <location evidence="1">Membrane</location>
        <topology evidence="1">Multi-pass membrane protein</topology>
    </subcellularLocation>
</comment>
<evidence type="ECO:0000256" key="1">
    <source>
        <dbReference type="ARBA" id="ARBA00004141"/>
    </source>
</evidence>
<dbReference type="Pfam" id="PF03600">
    <property type="entry name" value="CitMHS"/>
    <property type="match status" value="1"/>
</dbReference>
<dbReference type="EMBL" id="AOGK01000001">
    <property type="protein sequence ID" value="MDG5973618.1"/>
    <property type="molecule type" value="Genomic_DNA"/>
</dbReference>
<feature type="transmembrane region" description="Helical" evidence="6">
    <location>
        <begin position="304"/>
        <end position="322"/>
    </location>
</feature>
<feature type="transmembrane region" description="Helical" evidence="6">
    <location>
        <begin position="427"/>
        <end position="447"/>
    </location>
</feature>
<reference evidence="8" key="1">
    <citation type="submission" date="2013-01" db="EMBL/GenBank/DDBJ databases">
        <title>Genome draft of Hydrogenophaga taeniospiralis 2K1.</title>
        <authorList>
            <person name="Gomila M."/>
            <person name="Lalucat J."/>
        </authorList>
    </citation>
    <scope>NUCLEOTIDE SEQUENCE</scope>
    <source>
        <strain evidence="8">CCUG 15921</strain>
    </source>
</reference>
<evidence type="ECO:0000256" key="4">
    <source>
        <dbReference type="ARBA" id="ARBA00022989"/>
    </source>
</evidence>
<evidence type="ECO:0000256" key="6">
    <source>
        <dbReference type="SAM" id="Phobius"/>
    </source>
</evidence>
<feature type="transmembrane region" description="Helical" evidence="6">
    <location>
        <begin position="203"/>
        <end position="223"/>
    </location>
</feature>
<feature type="transmembrane region" description="Helical" evidence="6">
    <location>
        <begin position="342"/>
        <end position="359"/>
    </location>
</feature>
<dbReference type="PROSITE" id="PS01271">
    <property type="entry name" value="NA_SULFATE"/>
    <property type="match status" value="1"/>
</dbReference>
<sequence length="448" mass="46092">MMGFSGSLPRMVGCLALAALVYGWAPPPDTLRTGLALFVLIGGLWMTQALHLSVTALLVPLLAVLTGLMDLRTALAPFAHPIIFLFLGGFALAAALQRQGLDRALALTVLRLAAGRRSTAVALLFGLTALLSMWLSNTATAAMMLPLALGLLRDDDGPPERAFVLLGVAYSASIGGIGTLVGSPPNAIAAAQAGIGFAEWMRIGVPLVLLLLPLMVGVLFLLLRPRLGVWTVPPLDGPSAQPWTRPQRITLAVFGLTAAGWIAAAPLGRTLGITADVDSVVAVAAIIALVASGAIGWPDIEARTHWGVLLLFGGGLALSQVMSSSGASRFMADALTHALQDAPTMLLLLAVVAFVVFLTELVSNTASAALLVPIFLGVAAALGLPPPLFAAAIAVSASCAFMLPVATPPNAIVYATEQVPQATMMRCGLVLNAVCIVAITAMATLVFA</sequence>
<feature type="transmembrane region" description="Helical" evidence="6">
    <location>
        <begin position="33"/>
        <end position="66"/>
    </location>
</feature>
<feature type="transmembrane region" description="Helical" evidence="6">
    <location>
        <begin position="120"/>
        <end position="151"/>
    </location>
</feature>
<keyword evidence="9" id="KW-1185">Reference proteome</keyword>
<name>A0A9X4P0F7_9BURK</name>
<proteinExistence type="predicted"/>
<dbReference type="GO" id="GO:0015141">
    <property type="term" value="F:succinate transmembrane transporter activity"/>
    <property type="evidence" value="ECO:0007669"/>
    <property type="project" value="UniProtKB-ARBA"/>
</dbReference>
<evidence type="ECO:0000313" key="8">
    <source>
        <dbReference type="EMBL" id="MDG5973618.1"/>
    </source>
</evidence>
<dbReference type="InterPro" id="IPR004680">
    <property type="entry name" value="Cit_transptr-like_dom"/>
</dbReference>
<feature type="domain" description="Citrate transporter-like" evidence="7">
    <location>
        <begin position="44"/>
        <end position="394"/>
    </location>
</feature>
<evidence type="ECO:0000256" key="5">
    <source>
        <dbReference type="ARBA" id="ARBA00023136"/>
    </source>
</evidence>
<comment type="caution">
    <text evidence="8">The sequence shown here is derived from an EMBL/GenBank/DDBJ whole genome shotgun (WGS) entry which is preliminary data.</text>
</comment>
<feature type="transmembrane region" description="Helical" evidence="6">
    <location>
        <begin position="163"/>
        <end position="183"/>
    </location>
</feature>
<gene>
    <name evidence="8" type="ORF">H010_00045</name>
</gene>
<evidence type="ECO:0000256" key="3">
    <source>
        <dbReference type="ARBA" id="ARBA00022692"/>
    </source>
</evidence>